<dbReference type="EMBL" id="AJIL01000012">
    <property type="protein sequence ID" value="KNF04456.1"/>
    <property type="molecule type" value="Genomic_DNA"/>
</dbReference>
<name>A0A0L0VYW9_9BASI</name>
<reference evidence="3" key="1">
    <citation type="submission" date="2014-03" db="EMBL/GenBank/DDBJ databases">
        <title>The Genome Sequence of Puccinia striiformis f. sp. tritici PST-78.</title>
        <authorList>
            <consortium name="The Broad Institute Genome Sequencing Platform"/>
            <person name="Cuomo C."/>
            <person name="Hulbert S."/>
            <person name="Chen X."/>
            <person name="Walker B."/>
            <person name="Young S.K."/>
            <person name="Zeng Q."/>
            <person name="Gargeya S."/>
            <person name="Fitzgerald M."/>
            <person name="Haas B."/>
            <person name="Abouelleil A."/>
            <person name="Alvarado L."/>
            <person name="Arachchi H.M."/>
            <person name="Berlin A.M."/>
            <person name="Chapman S.B."/>
            <person name="Goldberg J."/>
            <person name="Griggs A."/>
            <person name="Gujja S."/>
            <person name="Hansen M."/>
            <person name="Howarth C."/>
            <person name="Imamovic A."/>
            <person name="Larimer J."/>
            <person name="McCowan C."/>
            <person name="Montmayeur A."/>
            <person name="Murphy C."/>
            <person name="Neiman D."/>
            <person name="Pearson M."/>
            <person name="Priest M."/>
            <person name="Roberts A."/>
            <person name="Saif S."/>
            <person name="Shea T."/>
            <person name="Sisk P."/>
            <person name="Sykes S."/>
            <person name="Wortman J."/>
            <person name="Nusbaum C."/>
            <person name="Birren B."/>
        </authorList>
    </citation>
    <scope>NUCLEOTIDE SEQUENCE [LARGE SCALE GENOMIC DNA]</scope>
    <source>
        <strain evidence="3">race PST-78</strain>
    </source>
</reference>
<evidence type="ECO:0000256" key="1">
    <source>
        <dbReference type="SAM" id="SignalP"/>
    </source>
</evidence>
<comment type="caution">
    <text evidence="2">The sequence shown here is derived from an EMBL/GenBank/DDBJ whole genome shotgun (WGS) entry which is preliminary data.</text>
</comment>
<sequence length="77" mass="8433">MKLMIPILSYASALVLFFSKATASHVKKCPDEYRFGVCYIESSKTYGSPLEGKCEPGVFKCCHNDLASNPHARGGCQ</sequence>
<dbReference type="AlphaFoldDB" id="A0A0L0VYW9"/>
<evidence type="ECO:0000313" key="2">
    <source>
        <dbReference type="EMBL" id="KNF04456.1"/>
    </source>
</evidence>
<evidence type="ECO:0000313" key="3">
    <source>
        <dbReference type="Proteomes" id="UP000054564"/>
    </source>
</evidence>
<organism evidence="2 3">
    <name type="scientific">Puccinia striiformis f. sp. tritici PST-78</name>
    <dbReference type="NCBI Taxonomy" id="1165861"/>
    <lineage>
        <taxon>Eukaryota</taxon>
        <taxon>Fungi</taxon>
        <taxon>Dikarya</taxon>
        <taxon>Basidiomycota</taxon>
        <taxon>Pucciniomycotina</taxon>
        <taxon>Pucciniomycetes</taxon>
        <taxon>Pucciniales</taxon>
        <taxon>Pucciniaceae</taxon>
        <taxon>Puccinia</taxon>
    </lineage>
</organism>
<gene>
    <name evidence="2" type="ORF">PSTG_02371</name>
</gene>
<keyword evidence="3" id="KW-1185">Reference proteome</keyword>
<proteinExistence type="predicted"/>
<feature type="signal peptide" evidence="1">
    <location>
        <begin position="1"/>
        <end position="23"/>
    </location>
</feature>
<dbReference type="Proteomes" id="UP000054564">
    <property type="component" value="Unassembled WGS sequence"/>
</dbReference>
<keyword evidence="1" id="KW-0732">Signal</keyword>
<feature type="chain" id="PRO_5005550136" evidence="1">
    <location>
        <begin position="24"/>
        <end position="77"/>
    </location>
</feature>
<protein>
    <submittedName>
        <fullName evidence="2">Uncharacterized protein</fullName>
    </submittedName>
</protein>
<accession>A0A0L0VYW9</accession>